<dbReference type="InterPro" id="IPR000700">
    <property type="entry name" value="PAS-assoc_C"/>
</dbReference>
<dbReference type="RefSeq" id="WP_004037621.1">
    <property type="nucleotide sequence ID" value="NZ_CM001555.1"/>
</dbReference>
<feature type="domain" description="PAC" evidence="9">
    <location>
        <begin position="311"/>
        <end position="361"/>
    </location>
</feature>
<keyword evidence="5 10" id="KW-0418">Kinase</keyword>
<dbReference type="EMBL" id="CM001555">
    <property type="protein sequence ID" value="EJG06388.1"/>
    <property type="molecule type" value="Genomic_DNA"/>
</dbReference>
<dbReference type="Pfam" id="PF02518">
    <property type="entry name" value="HATPase_c"/>
    <property type="match status" value="1"/>
</dbReference>
<dbReference type="Gene3D" id="3.30.450.20">
    <property type="entry name" value="PAS domain"/>
    <property type="match status" value="1"/>
</dbReference>
<evidence type="ECO:0000313" key="11">
    <source>
        <dbReference type="Proteomes" id="UP000005095"/>
    </source>
</evidence>
<feature type="transmembrane region" description="Helical" evidence="6">
    <location>
        <begin position="184"/>
        <end position="208"/>
    </location>
</feature>
<protein>
    <recommendedName>
        <fullName evidence="2">histidine kinase</fullName>
        <ecNumber evidence="2">2.7.13.3</ecNumber>
    </recommendedName>
</protein>
<dbReference type="SMART" id="SM00387">
    <property type="entry name" value="HATPase_c"/>
    <property type="match status" value="1"/>
</dbReference>
<dbReference type="PANTHER" id="PTHR43304">
    <property type="entry name" value="PHYTOCHROME-LIKE PROTEIN CPH1"/>
    <property type="match status" value="1"/>
</dbReference>
<keyword evidence="6" id="KW-0472">Membrane</keyword>
<dbReference type="HOGENOM" id="CLU_000445_114_58_2"/>
<feature type="transmembrane region" description="Helical" evidence="6">
    <location>
        <begin position="12"/>
        <end position="31"/>
    </location>
</feature>
<dbReference type="NCBIfam" id="TIGR00229">
    <property type="entry name" value="sensory_box"/>
    <property type="match status" value="1"/>
</dbReference>
<dbReference type="SMART" id="SM00091">
    <property type="entry name" value="PAS"/>
    <property type="match status" value="1"/>
</dbReference>
<dbReference type="InterPro" id="IPR005467">
    <property type="entry name" value="His_kinase_dom"/>
</dbReference>
<sequence length="574" mass="62546">MPAIPPDALAVLAGFCLLCALITCGLGFFVYAQKPASTVHRLFLALMLAATAWALGEFFIWQAGTYDGVLFWLKASSFWTVVIALTVHFVLVFTGTMPRGGVRRPLLLAALYLLAVAFALVEIFTDWIYVVAYEPGVGYVYLPVQGHPVYLLETVCVVLVMLQASYASFASWERAPRERIRRQNRLVCVGLATVLIFGALSGAILPLYGIHTPNLVFIGLVIFSLLIAHAIRRYGLFALSPETAVPEILRTMPDGVVLADPDGRIVAANASASGIFGGAEAGLPGRSVGSLIPEEDYRSIRQALDGQGRVSYSEARIGHENPRVVSIAGSTVRDRDGEPAGFVLIVRDITGRKASETALRIANEKISMLSQLTRHDIGNLVTALSGYLSFLEEDPNGPNSGRYLSLSIDIVQKIVRHLQFSREYQEIGSNKPVWQPIAPMIERAAEGLHRDGVEIEVRVAGAEIYADPLSVKAVYNLLENAIRHGETLTRLVVSTGERPDGTLVLAFEDDGVGVRDEEKERIFRYGYGNNTGFGLAFSRDILSVTGIGIAETGRFGKGARFEVLVPGQAWRRLE</sequence>
<dbReference type="InterPro" id="IPR004358">
    <property type="entry name" value="Sig_transdc_His_kin-like_C"/>
</dbReference>
<organism evidence="10 11">
    <name type="scientific">Methanofollis liminatans DSM 4140</name>
    <dbReference type="NCBI Taxonomy" id="28892"/>
    <lineage>
        <taxon>Archaea</taxon>
        <taxon>Methanobacteriati</taxon>
        <taxon>Methanobacteriota</taxon>
        <taxon>Stenosarchaea group</taxon>
        <taxon>Methanomicrobia</taxon>
        <taxon>Methanomicrobiales</taxon>
        <taxon>Methanomicrobiaceae</taxon>
        <taxon>Methanofollis</taxon>
    </lineage>
</organism>
<evidence type="ECO:0000256" key="1">
    <source>
        <dbReference type="ARBA" id="ARBA00000085"/>
    </source>
</evidence>
<gene>
    <name evidence="10" type="ORF">Metli_0420</name>
</gene>
<dbReference type="InterPro" id="IPR052162">
    <property type="entry name" value="Sensor_kinase/Photoreceptor"/>
</dbReference>
<dbReference type="PANTHER" id="PTHR43304:SF1">
    <property type="entry name" value="PAC DOMAIN-CONTAINING PROTEIN"/>
    <property type="match status" value="1"/>
</dbReference>
<feature type="transmembrane region" description="Helical" evidence="6">
    <location>
        <begin position="106"/>
        <end position="129"/>
    </location>
</feature>
<accession>J1ANG9</accession>
<dbReference type="InterPro" id="IPR000014">
    <property type="entry name" value="PAS"/>
</dbReference>
<dbReference type="InterPro" id="IPR013656">
    <property type="entry name" value="PAS_4"/>
</dbReference>
<evidence type="ECO:0000259" key="8">
    <source>
        <dbReference type="PROSITE" id="PS50112"/>
    </source>
</evidence>
<dbReference type="PROSITE" id="PS50113">
    <property type="entry name" value="PAC"/>
    <property type="match status" value="1"/>
</dbReference>
<feature type="domain" description="PAS" evidence="8">
    <location>
        <begin position="241"/>
        <end position="305"/>
    </location>
</feature>
<dbReference type="SUPFAM" id="SSF55874">
    <property type="entry name" value="ATPase domain of HSP90 chaperone/DNA topoisomerase II/histidine kinase"/>
    <property type="match status" value="1"/>
</dbReference>
<keyword evidence="3" id="KW-0597">Phosphoprotein</keyword>
<proteinExistence type="predicted"/>
<evidence type="ECO:0000256" key="5">
    <source>
        <dbReference type="ARBA" id="ARBA00022777"/>
    </source>
</evidence>
<dbReference type="SUPFAM" id="SSF55785">
    <property type="entry name" value="PYP-like sensor domain (PAS domain)"/>
    <property type="match status" value="1"/>
</dbReference>
<dbReference type="Gene3D" id="3.30.565.10">
    <property type="entry name" value="Histidine kinase-like ATPase, C-terminal domain"/>
    <property type="match status" value="1"/>
</dbReference>
<dbReference type="PRINTS" id="PR00344">
    <property type="entry name" value="BCTRLSENSOR"/>
</dbReference>
<keyword evidence="6" id="KW-1133">Transmembrane helix</keyword>
<evidence type="ECO:0000259" key="9">
    <source>
        <dbReference type="PROSITE" id="PS50113"/>
    </source>
</evidence>
<feature type="transmembrane region" description="Helical" evidence="6">
    <location>
        <begin position="43"/>
        <end position="63"/>
    </location>
</feature>
<evidence type="ECO:0000313" key="10">
    <source>
        <dbReference type="EMBL" id="EJG06388.1"/>
    </source>
</evidence>
<dbReference type="InterPro" id="IPR003594">
    <property type="entry name" value="HATPase_dom"/>
</dbReference>
<feature type="transmembrane region" description="Helical" evidence="6">
    <location>
        <begin position="69"/>
        <end position="94"/>
    </location>
</feature>
<evidence type="ECO:0000256" key="4">
    <source>
        <dbReference type="ARBA" id="ARBA00022679"/>
    </source>
</evidence>
<keyword evidence="4" id="KW-0808">Transferase</keyword>
<reference evidence="10 11" key="1">
    <citation type="submission" date="2011-08" db="EMBL/GenBank/DDBJ databases">
        <title>The complete genome of Methanofollis liminatans DSM 4140.</title>
        <authorList>
            <consortium name="US DOE Joint Genome Institute (JGI-PGF)"/>
            <person name="Lucas S."/>
            <person name="Han J."/>
            <person name="Lapidus A."/>
            <person name="Bruce D."/>
            <person name="Goodwin L."/>
            <person name="Pitluck S."/>
            <person name="Peters L."/>
            <person name="Kyrpides N."/>
            <person name="Mavromatis K."/>
            <person name="Ivanova N."/>
            <person name="Mikhailova N."/>
            <person name="Lu M."/>
            <person name="Detter J.C."/>
            <person name="Tapia R."/>
            <person name="Han C."/>
            <person name="Land M."/>
            <person name="Hauser L."/>
            <person name="Markowitz V."/>
            <person name="Cheng J.-F."/>
            <person name="Hugenholtz P."/>
            <person name="Woyke T."/>
            <person name="Wu D."/>
            <person name="Spring S."/>
            <person name="Schuler E."/>
            <person name="Brambilla E."/>
            <person name="Klenk H.-P."/>
            <person name="Eisen J.A."/>
        </authorList>
    </citation>
    <scope>NUCLEOTIDE SEQUENCE [LARGE SCALE GENOMIC DNA]</scope>
    <source>
        <strain evidence="10 11">DSM 4140</strain>
    </source>
</reference>
<dbReference type="OrthoDB" id="8127at2157"/>
<dbReference type="InterPro" id="IPR031621">
    <property type="entry name" value="HisKA_7TM"/>
</dbReference>
<feature type="transmembrane region" description="Helical" evidence="6">
    <location>
        <begin position="149"/>
        <end position="172"/>
    </location>
</feature>
<dbReference type="EC" id="2.7.13.3" evidence="2"/>
<evidence type="ECO:0000256" key="3">
    <source>
        <dbReference type="ARBA" id="ARBA00022553"/>
    </source>
</evidence>
<dbReference type="InterPro" id="IPR035965">
    <property type="entry name" value="PAS-like_dom_sf"/>
</dbReference>
<name>J1ANG9_9EURY</name>
<dbReference type="Proteomes" id="UP000005095">
    <property type="component" value="Chromosome"/>
</dbReference>
<evidence type="ECO:0000256" key="2">
    <source>
        <dbReference type="ARBA" id="ARBA00012438"/>
    </source>
</evidence>
<dbReference type="AlphaFoldDB" id="J1ANG9"/>
<evidence type="ECO:0000259" key="7">
    <source>
        <dbReference type="PROSITE" id="PS50109"/>
    </source>
</evidence>
<feature type="transmembrane region" description="Helical" evidence="6">
    <location>
        <begin position="214"/>
        <end position="231"/>
    </location>
</feature>
<dbReference type="STRING" id="28892.Metli_0420"/>
<dbReference type="Pfam" id="PF16927">
    <property type="entry name" value="HisKA_7TM"/>
    <property type="match status" value="1"/>
</dbReference>
<dbReference type="CDD" id="cd00130">
    <property type="entry name" value="PAS"/>
    <property type="match status" value="1"/>
</dbReference>
<dbReference type="InterPro" id="IPR036890">
    <property type="entry name" value="HATPase_C_sf"/>
</dbReference>
<dbReference type="GO" id="GO:0004673">
    <property type="term" value="F:protein histidine kinase activity"/>
    <property type="evidence" value="ECO:0007669"/>
    <property type="project" value="UniProtKB-EC"/>
</dbReference>
<feature type="domain" description="Histidine kinase" evidence="7">
    <location>
        <begin position="372"/>
        <end position="569"/>
    </location>
</feature>
<comment type="catalytic activity">
    <reaction evidence="1">
        <text>ATP + protein L-histidine = ADP + protein N-phospho-L-histidine.</text>
        <dbReference type="EC" id="2.7.13.3"/>
    </reaction>
</comment>
<evidence type="ECO:0000256" key="6">
    <source>
        <dbReference type="SAM" id="Phobius"/>
    </source>
</evidence>
<dbReference type="PROSITE" id="PS50112">
    <property type="entry name" value="PAS"/>
    <property type="match status" value="1"/>
</dbReference>
<keyword evidence="6" id="KW-0812">Transmembrane</keyword>
<keyword evidence="11" id="KW-1185">Reference proteome</keyword>
<dbReference type="PROSITE" id="PS50109">
    <property type="entry name" value="HIS_KIN"/>
    <property type="match status" value="1"/>
</dbReference>
<dbReference type="Pfam" id="PF08448">
    <property type="entry name" value="PAS_4"/>
    <property type="match status" value="1"/>
</dbReference>